<accession>A0A8S1MNY2</accession>
<dbReference type="InterPro" id="IPR019400">
    <property type="entry name" value="Peptidase_C65_otubain"/>
</dbReference>
<dbReference type="GO" id="GO:0043130">
    <property type="term" value="F:ubiquitin binding"/>
    <property type="evidence" value="ECO:0007669"/>
    <property type="project" value="TreeGrafter"/>
</dbReference>
<feature type="compositionally biased region" description="Basic residues" evidence="2">
    <location>
        <begin position="82"/>
        <end position="93"/>
    </location>
</feature>
<dbReference type="InterPro" id="IPR003323">
    <property type="entry name" value="OTU_dom"/>
</dbReference>
<sequence>MSQKCKHYMQETKSSKAKSEANKEKFAKLHNQKFNKSSSKPKSLPKKQAFSSQTYYKQNSQKQNKQNQPQKRENYHQEQFKIKKKAQSQHNRKLQSPEIGKNIQNNKKNFQFQQQQQYSLEKPVVQKNPQIQNWQKSSSPIIKNQQNNFQKIQNKNLQTPQKQALKSDQKYQNQQLTNKFQNLDNKKKNFNDTLKKQQINYEEQIDNKEKINESLNFKQHYPQNDQIIFDQQRLNITIENVKKLVQISSEQRYVEENQKFYLQQYGDQNTLYSNYGIKQLKIRCELKIHCNEMLFVRGDGNCFYTAFGFQFLKLLLITYSDAEFNEFLNFIKQNQIKFKIYCKNFKIDDENIEKLLMEQFIYVLQQIRKIESKEERVMELKKQYQEYQISNNGDGCFYCLSTIFFRNLSDRLLDNSELKDQVYDRINLLTWETECNNNEIIISILAQYLKIYVKLIFFHKGSFNLIEYEKDQPNKIVLLIQPGHYNIGLKN</sequence>
<proteinExistence type="predicted"/>
<organism evidence="4 5">
    <name type="scientific">Paramecium sonneborni</name>
    <dbReference type="NCBI Taxonomy" id="65129"/>
    <lineage>
        <taxon>Eukaryota</taxon>
        <taxon>Sar</taxon>
        <taxon>Alveolata</taxon>
        <taxon>Ciliophora</taxon>
        <taxon>Intramacronucleata</taxon>
        <taxon>Oligohymenophorea</taxon>
        <taxon>Peniculida</taxon>
        <taxon>Parameciidae</taxon>
        <taxon>Paramecium</taxon>
    </lineage>
</organism>
<dbReference type="GO" id="GO:0004843">
    <property type="term" value="F:cysteine-type deubiquitinase activity"/>
    <property type="evidence" value="ECO:0007669"/>
    <property type="project" value="TreeGrafter"/>
</dbReference>
<feature type="coiled-coil region" evidence="1">
    <location>
        <begin position="173"/>
        <end position="214"/>
    </location>
</feature>
<evidence type="ECO:0000256" key="2">
    <source>
        <dbReference type="SAM" id="MobiDB-lite"/>
    </source>
</evidence>
<feature type="domain" description="OTU" evidence="3">
    <location>
        <begin position="291"/>
        <end position="491"/>
    </location>
</feature>
<keyword evidence="1" id="KW-0175">Coiled coil</keyword>
<keyword evidence="5" id="KW-1185">Reference proteome</keyword>
<dbReference type="Pfam" id="PF10275">
    <property type="entry name" value="Peptidase_C65"/>
    <property type="match status" value="1"/>
</dbReference>
<gene>
    <name evidence="4" type="ORF">PSON_ATCC_30995.1.T0380032</name>
</gene>
<dbReference type="GO" id="GO:0005634">
    <property type="term" value="C:nucleus"/>
    <property type="evidence" value="ECO:0007669"/>
    <property type="project" value="TreeGrafter"/>
</dbReference>
<dbReference type="EMBL" id="CAJJDN010000038">
    <property type="protein sequence ID" value="CAD8078646.1"/>
    <property type="molecule type" value="Genomic_DNA"/>
</dbReference>
<evidence type="ECO:0000313" key="5">
    <source>
        <dbReference type="Proteomes" id="UP000692954"/>
    </source>
</evidence>
<dbReference type="FunFam" id="1.20.1300.20:FF:000006">
    <property type="entry name" value="Uncharacterized protein"/>
    <property type="match status" value="1"/>
</dbReference>
<dbReference type="PROSITE" id="PS50802">
    <property type="entry name" value="OTU"/>
    <property type="match status" value="1"/>
</dbReference>
<reference evidence="4" key="1">
    <citation type="submission" date="2021-01" db="EMBL/GenBank/DDBJ databases">
        <authorList>
            <consortium name="Genoscope - CEA"/>
            <person name="William W."/>
        </authorList>
    </citation>
    <scope>NUCLEOTIDE SEQUENCE</scope>
</reference>
<dbReference type="PANTHER" id="PTHR12931:SF15">
    <property type="entry name" value="UBIQUITIN THIOESTERASE OTUBAIN-LIKE"/>
    <property type="match status" value="1"/>
</dbReference>
<comment type="caution">
    <text evidence="4">The sequence shown here is derived from an EMBL/GenBank/DDBJ whole genome shotgun (WGS) entry which is preliminary data.</text>
</comment>
<dbReference type="CDD" id="cd22749">
    <property type="entry name" value="Otubain_C65"/>
    <property type="match status" value="1"/>
</dbReference>
<feature type="coiled-coil region" evidence="1">
    <location>
        <begin position="363"/>
        <end position="390"/>
    </location>
</feature>
<dbReference type="PANTHER" id="PTHR12931">
    <property type="entry name" value="UBIQUITIN THIOLESTERASE PROTEIN OTUB"/>
    <property type="match status" value="1"/>
</dbReference>
<evidence type="ECO:0000313" key="4">
    <source>
        <dbReference type="EMBL" id="CAD8078646.1"/>
    </source>
</evidence>
<evidence type="ECO:0000259" key="3">
    <source>
        <dbReference type="PROSITE" id="PS50802"/>
    </source>
</evidence>
<feature type="compositionally biased region" description="Basic and acidic residues" evidence="2">
    <location>
        <begin position="70"/>
        <end position="81"/>
    </location>
</feature>
<feature type="compositionally biased region" description="Basic and acidic residues" evidence="2">
    <location>
        <begin position="8"/>
        <end position="27"/>
    </location>
</feature>
<evidence type="ECO:0000256" key="1">
    <source>
        <dbReference type="SAM" id="Coils"/>
    </source>
</evidence>
<feature type="region of interest" description="Disordered" evidence="2">
    <location>
        <begin position="1"/>
        <end position="100"/>
    </location>
</feature>
<dbReference type="OrthoDB" id="18915at2759"/>
<dbReference type="Proteomes" id="UP000692954">
    <property type="component" value="Unassembled WGS sequence"/>
</dbReference>
<dbReference type="GO" id="GO:0071108">
    <property type="term" value="P:protein K48-linked deubiquitination"/>
    <property type="evidence" value="ECO:0007669"/>
    <property type="project" value="TreeGrafter"/>
</dbReference>
<name>A0A8S1MNY2_9CILI</name>
<protein>
    <recommendedName>
        <fullName evidence="3">OTU domain-containing protein</fullName>
    </recommendedName>
</protein>
<dbReference type="AlphaFoldDB" id="A0A8S1MNY2"/>
<feature type="compositionally biased region" description="Low complexity" evidence="2">
    <location>
        <begin position="51"/>
        <end position="69"/>
    </location>
</feature>